<evidence type="ECO:0000313" key="2">
    <source>
        <dbReference type="EMBL" id="TKT71200.1"/>
    </source>
</evidence>
<keyword evidence="1" id="KW-0812">Transmembrane</keyword>
<organism evidence="2 3">
    <name type="scientific">Afipia massiliensis</name>
    <dbReference type="NCBI Taxonomy" id="211460"/>
    <lineage>
        <taxon>Bacteria</taxon>
        <taxon>Pseudomonadati</taxon>
        <taxon>Pseudomonadota</taxon>
        <taxon>Alphaproteobacteria</taxon>
        <taxon>Hyphomicrobiales</taxon>
        <taxon>Nitrobacteraceae</taxon>
        <taxon>Afipia</taxon>
    </lineage>
</organism>
<keyword evidence="1" id="KW-0472">Membrane</keyword>
<dbReference type="RefSeq" id="WP_046828198.1">
    <property type="nucleotide sequence ID" value="NZ_LBIA02000001.1"/>
</dbReference>
<comment type="caution">
    <text evidence="2">The sequence shown here is derived from an EMBL/GenBank/DDBJ whole genome shotgun (WGS) entry which is preliminary data.</text>
</comment>
<protein>
    <submittedName>
        <fullName evidence="2">Uncharacterized protein</fullName>
    </submittedName>
</protein>
<dbReference type="EMBL" id="LBIA02000001">
    <property type="protein sequence ID" value="TKT71200.1"/>
    <property type="molecule type" value="Genomic_DNA"/>
</dbReference>
<dbReference type="AlphaFoldDB" id="A0A4U6BLK7"/>
<dbReference type="Proteomes" id="UP000034832">
    <property type="component" value="Unassembled WGS sequence"/>
</dbReference>
<gene>
    <name evidence="2" type="ORF">YH63_007145</name>
</gene>
<accession>A0A4U6BLK7</accession>
<evidence type="ECO:0000313" key="3">
    <source>
        <dbReference type="Proteomes" id="UP000034832"/>
    </source>
</evidence>
<keyword evidence="1" id="KW-1133">Transmembrane helix</keyword>
<proteinExistence type="predicted"/>
<name>A0A4U6BLK7_9BRAD</name>
<reference evidence="2" key="1">
    <citation type="submission" date="2019-04" db="EMBL/GenBank/DDBJ databases">
        <title>Whole genome sequencing of cave bacteria.</title>
        <authorList>
            <person name="Gan H.M."/>
            <person name="Barton H."/>
            <person name="Savka M.A."/>
        </authorList>
    </citation>
    <scope>NUCLEOTIDE SEQUENCE [LARGE SCALE GENOMIC DNA]</scope>
    <source>
        <strain evidence="2">LC387</strain>
    </source>
</reference>
<feature type="transmembrane region" description="Helical" evidence="1">
    <location>
        <begin position="28"/>
        <end position="57"/>
    </location>
</feature>
<evidence type="ECO:0000256" key="1">
    <source>
        <dbReference type="SAM" id="Phobius"/>
    </source>
</evidence>
<keyword evidence="3" id="KW-1185">Reference proteome</keyword>
<sequence>MRAIQILLALILLVLAAAYFPEFTKMVFIAAAVVAVAAVAIGIGLVAVQIAAAAILIPIAFIANAIGDAPAAIGRLWRRRRKAEPSE</sequence>